<sequence>MMTTAARQRATTDATVAILLAMRSADNNSGGKTTSGNAMAAAARRPSRWLDGGAALRRLSGVRRELVTTARRSGGGGARDGTAWSNGAVARCRADRSRRDNNDGQGVMTSTKLDDAMYSNGFWIGDLHCRPWSALTLRDWLGGPRGLRTAQTSSHRKRKTMKHHVVKRAHNVRAKEVDEDNSRVGEAPEKELSLACVEVRESDSERVESSGEEDQDVNGVQSDKTNRGKRVIGSTVSAKTDNANIVRGKTVSAKKISGKIVSNKKDVPKKVRGKKKVEPPEEDMSTPFPSGPSDRSLLLSIKDHVVAAICRNEVKLCFQFGIVFMLSLVIKLYY</sequence>
<dbReference type="EMBL" id="JBBNAG010000011">
    <property type="protein sequence ID" value="KAK9094036.1"/>
    <property type="molecule type" value="Genomic_DNA"/>
</dbReference>
<proteinExistence type="predicted"/>
<evidence type="ECO:0000313" key="3">
    <source>
        <dbReference type="Proteomes" id="UP001419268"/>
    </source>
</evidence>
<evidence type="ECO:0000256" key="1">
    <source>
        <dbReference type="SAM" id="MobiDB-lite"/>
    </source>
</evidence>
<dbReference type="AlphaFoldDB" id="A0AAP0HRM4"/>
<protein>
    <submittedName>
        <fullName evidence="2">Uncharacterized protein</fullName>
    </submittedName>
</protein>
<feature type="region of interest" description="Disordered" evidence="1">
    <location>
        <begin position="201"/>
        <end position="228"/>
    </location>
</feature>
<dbReference type="Proteomes" id="UP001419268">
    <property type="component" value="Unassembled WGS sequence"/>
</dbReference>
<gene>
    <name evidence="2" type="ORF">Scep_025505</name>
</gene>
<accession>A0AAP0HRM4</accession>
<reference evidence="2 3" key="1">
    <citation type="submission" date="2024-01" db="EMBL/GenBank/DDBJ databases">
        <title>Genome assemblies of Stephania.</title>
        <authorList>
            <person name="Yang L."/>
        </authorList>
    </citation>
    <scope>NUCLEOTIDE SEQUENCE [LARGE SCALE GENOMIC DNA]</scope>
    <source>
        <strain evidence="2">JXDWG</strain>
        <tissue evidence="2">Leaf</tissue>
    </source>
</reference>
<keyword evidence="3" id="KW-1185">Reference proteome</keyword>
<organism evidence="2 3">
    <name type="scientific">Stephania cephalantha</name>
    <dbReference type="NCBI Taxonomy" id="152367"/>
    <lineage>
        <taxon>Eukaryota</taxon>
        <taxon>Viridiplantae</taxon>
        <taxon>Streptophyta</taxon>
        <taxon>Embryophyta</taxon>
        <taxon>Tracheophyta</taxon>
        <taxon>Spermatophyta</taxon>
        <taxon>Magnoliopsida</taxon>
        <taxon>Ranunculales</taxon>
        <taxon>Menispermaceae</taxon>
        <taxon>Menispermoideae</taxon>
        <taxon>Cissampelideae</taxon>
        <taxon>Stephania</taxon>
    </lineage>
</organism>
<name>A0AAP0HRM4_9MAGN</name>
<comment type="caution">
    <text evidence="2">The sequence shown here is derived from an EMBL/GenBank/DDBJ whole genome shotgun (WGS) entry which is preliminary data.</text>
</comment>
<feature type="region of interest" description="Disordered" evidence="1">
    <location>
        <begin position="267"/>
        <end position="292"/>
    </location>
</feature>
<evidence type="ECO:0000313" key="2">
    <source>
        <dbReference type="EMBL" id="KAK9094036.1"/>
    </source>
</evidence>